<keyword evidence="9" id="KW-0732">Signal</keyword>
<evidence type="ECO:0000256" key="6">
    <source>
        <dbReference type="ARBA" id="ARBA00023110"/>
    </source>
</evidence>
<dbReference type="PANTHER" id="PTHR45625:SF4">
    <property type="entry name" value="PEPTIDYLPROLYL ISOMERASE DOMAIN AND WD REPEAT-CONTAINING PROTEIN 1"/>
    <property type="match status" value="1"/>
</dbReference>
<dbReference type="RefSeq" id="WP_115551480.1">
    <property type="nucleotide sequence ID" value="NZ_CAONBV010000098.1"/>
</dbReference>
<dbReference type="OrthoDB" id="9807797at2"/>
<dbReference type="InterPro" id="IPR020892">
    <property type="entry name" value="Cyclophilin-type_PPIase_CS"/>
</dbReference>
<evidence type="ECO:0000256" key="4">
    <source>
        <dbReference type="ARBA" id="ARBA00022574"/>
    </source>
</evidence>
<keyword evidence="5" id="KW-0677">Repeat</keyword>
<name>A0A3D8IDC8_9HELI</name>
<feature type="binding site" evidence="8">
    <location>
        <begin position="118"/>
        <end position="123"/>
    </location>
    <ligand>
        <name>cyclosporin A</name>
        <dbReference type="ChEBI" id="CHEBI:4031"/>
    </ligand>
</feature>
<dbReference type="InterPro" id="IPR002130">
    <property type="entry name" value="Cyclophilin-type_PPIase_dom"/>
</dbReference>
<dbReference type="PROSITE" id="PS50072">
    <property type="entry name" value="CSA_PPIASE_2"/>
    <property type="match status" value="1"/>
</dbReference>
<comment type="caution">
    <text evidence="11">The sequence shown here is derived from an EMBL/GenBank/DDBJ whole genome shotgun (WGS) entry which is preliminary data.</text>
</comment>
<dbReference type="PIRSF" id="PIRSF001467">
    <property type="entry name" value="Peptidylpro_ismrse"/>
    <property type="match status" value="1"/>
</dbReference>
<comment type="function">
    <text evidence="2 9">PPIases accelerate the folding of proteins. It catalyzes the cis-trans isomerization of proline imidic peptide bonds in oligopeptides.</text>
</comment>
<evidence type="ECO:0000256" key="1">
    <source>
        <dbReference type="ARBA" id="ARBA00000971"/>
    </source>
</evidence>
<feature type="binding site" evidence="8">
    <location>
        <begin position="89"/>
        <end position="90"/>
    </location>
    <ligand>
        <name>cyclosporin A</name>
        <dbReference type="ChEBI" id="CHEBI:4031"/>
    </ligand>
</feature>
<accession>A0A3D8IDC8</accession>
<dbReference type="PRINTS" id="PR00153">
    <property type="entry name" value="CSAPPISMRASE"/>
</dbReference>
<evidence type="ECO:0000256" key="2">
    <source>
        <dbReference type="ARBA" id="ARBA00002388"/>
    </source>
</evidence>
<evidence type="ECO:0000256" key="7">
    <source>
        <dbReference type="ARBA" id="ARBA00023235"/>
    </source>
</evidence>
<dbReference type="SUPFAM" id="SSF50891">
    <property type="entry name" value="Cyclophilin-like"/>
    <property type="match status" value="1"/>
</dbReference>
<dbReference type="GeneID" id="82535600"/>
<keyword evidence="7 9" id="KW-0413">Isomerase</keyword>
<feature type="binding site" evidence="8">
    <location>
        <begin position="128"/>
        <end position="132"/>
    </location>
    <ligand>
        <name>cyclosporin A</name>
        <dbReference type="ChEBI" id="CHEBI:4031"/>
    </ligand>
</feature>
<dbReference type="FunFam" id="2.40.100.10:FF:000003">
    <property type="entry name" value="Peptidylprolyl isomerase domain and WD repeat-containing 1"/>
    <property type="match status" value="1"/>
</dbReference>
<feature type="binding site" evidence="8">
    <location>
        <position position="144"/>
    </location>
    <ligand>
        <name>cyclosporin A</name>
        <dbReference type="ChEBI" id="CHEBI:4031"/>
    </ligand>
</feature>
<keyword evidence="4" id="KW-0853">WD repeat</keyword>
<dbReference type="InterPro" id="IPR044666">
    <property type="entry name" value="Cyclophilin_A-like"/>
</dbReference>
<feature type="binding site" evidence="8">
    <location>
        <begin position="73"/>
        <end position="84"/>
    </location>
    <ligand>
        <name>cyclosporin A</name>
        <dbReference type="ChEBI" id="CHEBI:4031"/>
    </ligand>
</feature>
<evidence type="ECO:0000256" key="3">
    <source>
        <dbReference type="ARBA" id="ARBA00007365"/>
    </source>
</evidence>
<protein>
    <recommendedName>
        <fullName evidence="9">Peptidyl-prolyl cis-trans isomerase</fullName>
        <shortName evidence="9">PPIase</shortName>
        <ecNumber evidence="9">5.2.1.8</ecNumber>
    </recommendedName>
</protein>
<dbReference type="InterPro" id="IPR029000">
    <property type="entry name" value="Cyclophilin-like_dom_sf"/>
</dbReference>
<keyword evidence="6 9" id="KW-0697">Rotamase</keyword>
<comment type="similarity">
    <text evidence="3 9">Belongs to the cyclophilin-type PPIase family.</text>
</comment>
<feature type="signal peptide" evidence="9">
    <location>
        <begin position="1"/>
        <end position="19"/>
    </location>
</feature>
<dbReference type="InterPro" id="IPR024936">
    <property type="entry name" value="Cyclophilin-type_PPIase"/>
</dbReference>
<dbReference type="Gene3D" id="2.40.100.10">
    <property type="entry name" value="Cyclophilin-like"/>
    <property type="match status" value="1"/>
</dbReference>
<sequence>MRALIHFLLSLLCAGILCAQENVQSMESQKIQVVLETTSGKIVLDLFPQVAPKAVENFVTHTNEGYYNGTIFHRVIRRFMIQGGDPSGTGSGGESIWGEDFEDEIVKGYAFDRAGILAMANAGENTNGSQFFITTTRTPHLNGKHTIFGEISEDSKEESFKTLRKIEYTPTNSQDKPIKEQKILKAYVIQNTTMQ</sequence>
<dbReference type="Proteomes" id="UP000256650">
    <property type="component" value="Unassembled WGS sequence"/>
</dbReference>
<evidence type="ECO:0000313" key="11">
    <source>
        <dbReference type="EMBL" id="RDU62946.1"/>
    </source>
</evidence>
<dbReference type="AlphaFoldDB" id="A0A3D8IDC8"/>
<evidence type="ECO:0000256" key="5">
    <source>
        <dbReference type="ARBA" id="ARBA00022737"/>
    </source>
</evidence>
<comment type="catalytic activity">
    <reaction evidence="1 9">
        <text>[protein]-peptidylproline (omega=180) = [protein]-peptidylproline (omega=0)</text>
        <dbReference type="Rhea" id="RHEA:16237"/>
        <dbReference type="Rhea" id="RHEA-COMP:10747"/>
        <dbReference type="Rhea" id="RHEA-COMP:10748"/>
        <dbReference type="ChEBI" id="CHEBI:83833"/>
        <dbReference type="ChEBI" id="CHEBI:83834"/>
        <dbReference type="EC" id="5.2.1.8"/>
    </reaction>
</comment>
<dbReference type="GO" id="GO:0003755">
    <property type="term" value="F:peptidyl-prolyl cis-trans isomerase activity"/>
    <property type="evidence" value="ECO:0007669"/>
    <property type="project" value="UniProtKB-UniRule"/>
</dbReference>
<feature type="binding site" evidence="8">
    <location>
        <position position="138"/>
    </location>
    <ligand>
        <name>cyclosporin A</name>
        <dbReference type="ChEBI" id="CHEBI:4031"/>
    </ligand>
</feature>
<feature type="domain" description="PPIase cyclophilin-type" evidence="10">
    <location>
        <begin position="36"/>
        <end position="188"/>
    </location>
</feature>
<dbReference type="PANTHER" id="PTHR45625">
    <property type="entry name" value="PEPTIDYL-PROLYL CIS-TRANS ISOMERASE-RELATED"/>
    <property type="match status" value="1"/>
</dbReference>
<feature type="chain" id="PRO_5017494802" description="Peptidyl-prolyl cis-trans isomerase" evidence="9">
    <location>
        <begin position="20"/>
        <end position="195"/>
    </location>
</feature>
<dbReference type="PROSITE" id="PS00170">
    <property type="entry name" value="CSA_PPIASE_1"/>
    <property type="match status" value="1"/>
</dbReference>
<organism evidence="11 12">
    <name type="scientific">Helicobacter ganmani</name>
    <dbReference type="NCBI Taxonomy" id="60246"/>
    <lineage>
        <taxon>Bacteria</taxon>
        <taxon>Pseudomonadati</taxon>
        <taxon>Campylobacterota</taxon>
        <taxon>Epsilonproteobacteria</taxon>
        <taxon>Campylobacterales</taxon>
        <taxon>Helicobacteraceae</taxon>
        <taxon>Helicobacter</taxon>
    </lineage>
</organism>
<dbReference type="GO" id="GO:0006457">
    <property type="term" value="P:protein folding"/>
    <property type="evidence" value="ECO:0007669"/>
    <property type="project" value="InterPro"/>
</dbReference>
<dbReference type="EC" id="5.2.1.8" evidence="9"/>
<evidence type="ECO:0000313" key="12">
    <source>
        <dbReference type="Proteomes" id="UP000256650"/>
    </source>
</evidence>
<proteinExistence type="inferred from homology"/>
<keyword evidence="12" id="KW-1185">Reference proteome</keyword>
<dbReference type="EMBL" id="NXLS01000004">
    <property type="protein sequence ID" value="RDU62946.1"/>
    <property type="molecule type" value="Genomic_DNA"/>
</dbReference>
<gene>
    <name evidence="11" type="ORF">CQA43_04785</name>
</gene>
<evidence type="ECO:0000256" key="9">
    <source>
        <dbReference type="RuleBase" id="RU363019"/>
    </source>
</evidence>
<dbReference type="Pfam" id="PF00160">
    <property type="entry name" value="Pro_isomerase"/>
    <property type="match status" value="1"/>
</dbReference>
<evidence type="ECO:0000256" key="8">
    <source>
        <dbReference type="PIRSR" id="PIRSR001467-1"/>
    </source>
</evidence>
<reference evidence="11 12" key="1">
    <citation type="submission" date="2018-04" db="EMBL/GenBank/DDBJ databases">
        <title>Novel Campyloabacter and Helicobacter Species and Strains.</title>
        <authorList>
            <person name="Mannion A.J."/>
            <person name="Shen Z."/>
            <person name="Fox J.G."/>
        </authorList>
    </citation>
    <scope>NUCLEOTIDE SEQUENCE [LARGE SCALE GENOMIC DNA]</scope>
    <source>
        <strain evidence="11 12">MIT 99-5101</strain>
    </source>
</reference>
<evidence type="ECO:0000259" key="10">
    <source>
        <dbReference type="PROSITE" id="PS50072"/>
    </source>
</evidence>